<dbReference type="EMBL" id="JAUKUD010000002">
    <property type="protein sequence ID" value="KAK0751901.1"/>
    <property type="molecule type" value="Genomic_DNA"/>
</dbReference>
<sequence>MDASKDHSPEHSPTSRAVRPPQTLASTRAKYDKTRQVSLDLQKMFETLSRDAEPVRDPDEDLDEPDAALGLKLASLGVKLASVKKEQFRLEREIVFFERDAKIIPPKEATKRLREASRRYISAGEELWRHQQKKARLEDPGVVPLIDLRSGSATACLMALYRKSNGLQKTSKRPSSFRADAITYYAGSKTSSSSSTDSSNKSAGVWCHVTGLWWAPAGVKAAHIVPYFLDNKEIGEILFGSRAPSLRRAGNSLLLSTKIKGWFDTYKLLIVPVDAREDPIKRWRVDVISSSIKNSPVHDGPLNPSLLGGDLDGYELKFRNDKRPVSRFMYFHFVVSLIRIKDVKQRGWEEVWARYYEQPPFPTPTTYLRKSMLVALATHYGKTDMPVVKSWIAGHGLDTPLKLTNEEATEAARRVHSAVEEAIFRAERNLSDKNNNDEEDEDEDEEDSGEKGEEGDEDEDGEGYEEGDEGGGRGGWS</sequence>
<feature type="compositionally biased region" description="Basic and acidic residues" evidence="1">
    <location>
        <begin position="1"/>
        <end position="10"/>
    </location>
</feature>
<feature type="compositionally biased region" description="Acidic residues" evidence="1">
    <location>
        <begin position="437"/>
        <end position="469"/>
    </location>
</feature>
<feature type="region of interest" description="Disordered" evidence="1">
    <location>
        <begin position="1"/>
        <end position="32"/>
    </location>
</feature>
<organism evidence="3 4">
    <name type="scientific">Schizothecium vesticola</name>
    <dbReference type="NCBI Taxonomy" id="314040"/>
    <lineage>
        <taxon>Eukaryota</taxon>
        <taxon>Fungi</taxon>
        <taxon>Dikarya</taxon>
        <taxon>Ascomycota</taxon>
        <taxon>Pezizomycotina</taxon>
        <taxon>Sordariomycetes</taxon>
        <taxon>Sordariomycetidae</taxon>
        <taxon>Sordariales</taxon>
        <taxon>Schizotheciaceae</taxon>
        <taxon>Schizothecium</taxon>
    </lineage>
</organism>
<accession>A0AA40F6D3</accession>
<evidence type="ECO:0000259" key="2">
    <source>
        <dbReference type="Pfam" id="PF13391"/>
    </source>
</evidence>
<name>A0AA40F6D3_9PEZI</name>
<dbReference type="InterPro" id="IPR003615">
    <property type="entry name" value="HNH_nuc"/>
</dbReference>
<keyword evidence="4" id="KW-1185">Reference proteome</keyword>
<protein>
    <recommendedName>
        <fullName evidence="2">HNH nuclease domain-containing protein</fullName>
    </recommendedName>
</protein>
<evidence type="ECO:0000313" key="4">
    <source>
        <dbReference type="Proteomes" id="UP001172155"/>
    </source>
</evidence>
<reference evidence="3" key="1">
    <citation type="submission" date="2023-06" db="EMBL/GenBank/DDBJ databases">
        <title>Genome-scale phylogeny and comparative genomics of the fungal order Sordariales.</title>
        <authorList>
            <consortium name="Lawrence Berkeley National Laboratory"/>
            <person name="Hensen N."/>
            <person name="Bonometti L."/>
            <person name="Westerberg I."/>
            <person name="Brannstrom I.O."/>
            <person name="Guillou S."/>
            <person name="Cros-Aarteil S."/>
            <person name="Calhoun S."/>
            <person name="Haridas S."/>
            <person name="Kuo A."/>
            <person name="Mondo S."/>
            <person name="Pangilinan J."/>
            <person name="Riley R."/>
            <person name="LaButti K."/>
            <person name="Andreopoulos B."/>
            <person name="Lipzen A."/>
            <person name="Chen C."/>
            <person name="Yanf M."/>
            <person name="Daum C."/>
            <person name="Ng V."/>
            <person name="Clum A."/>
            <person name="Steindorff A."/>
            <person name="Ohm R."/>
            <person name="Martin F."/>
            <person name="Silar P."/>
            <person name="Natvig D."/>
            <person name="Lalanne C."/>
            <person name="Gautier V."/>
            <person name="Ament-velasquez S.L."/>
            <person name="Kruys A."/>
            <person name="Hutchinson M.I."/>
            <person name="Powell A.J."/>
            <person name="Barry K."/>
            <person name="Miller A.N."/>
            <person name="Grigoriev I.V."/>
            <person name="Debuchy R."/>
            <person name="Gladieux P."/>
            <person name="Thoren M.H."/>
            <person name="Johannesson H."/>
        </authorList>
    </citation>
    <scope>NUCLEOTIDE SEQUENCE</scope>
    <source>
        <strain evidence="3">SMH3187-1</strain>
    </source>
</reference>
<feature type="region of interest" description="Disordered" evidence="1">
    <location>
        <begin position="426"/>
        <end position="477"/>
    </location>
</feature>
<dbReference type="Proteomes" id="UP001172155">
    <property type="component" value="Unassembled WGS sequence"/>
</dbReference>
<feature type="domain" description="HNH nuclease" evidence="2">
    <location>
        <begin position="207"/>
        <end position="270"/>
    </location>
</feature>
<feature type="compositionally biased region" description="Basic and acidic residues" evidence="1">
    <location>
        <begin position="426"/>
        <end position="436"/>
    </location>
</feature>
<dbReference type="Pfam" id="PF13391">
    <property type="entry name" value="HNH_2"/>
    <property type="match status" value="1"/>
</dbReference>
<comment type="caution">
    <text evidence="3">The sequence shown here is derived from an EMBL/GenBank/DDBJ whole genome shotgun (WGS) entry which is preliminary data.</text>
</comment>
<gene>
    <name evidence="3" type="ORF">B0T18DRAFT_457997</name>
</gene>
<proteinExistence type="predicted"/>
<dbReference type="AlphaFoldDB" id="A0AA40F6D3"/>
<evidence type="ECO:0000313" key="3">
    <source>
        <dbReference type="EMBL" id="KAK0751901.1"/>
    </source>
</evidence>
<evidence type="ECO:0000256" key="1">
    <source>
        <dbReference type="SAM" id="MobiDB-lite"/>
    </source>
</evidence>